<feature type="region of interest" description="Disordered" evidence="13">
    <location>
        <begin position="85"/>
        <end position="106"/>
    </location>
</feature>
<evidence type="ECO:0000256" key="9">
    <source>
        <dbReference type="ARBA" id="ARBA00022989"/>
    </source>
</evidence>
<evidence type="ECO:0000256" key="11">
    <source>
        <dbReference type="ARBA" id="ARBA00023180"/>
    </source>
</evidence>
<dbReference type="GO" id="GO:0031965">
    <property type="term" value="C:nuclear membrane"/>
    <property type="evidence" value="ECO:0007669"/>
    <property type="project" value="UniProtKB-SubCell"/>
</dbReference>
<feature type="region of interest" description="Disordered" evidence="13">
    <location>
        <begin position="481"/>
        <end position="501"/>
    </location>
</feature>
<dbReference type="KEGG" id="kdj:28965294"/>
<keyword evidence="17" id="KW-1185">Reference proteome</keyword>
<evidence type="ECO:0000313" key="16">
    <source>
        <dbReference type="EMBL" id="WWC59703.1"/>
    </source>
</evidence>
<evidence type="ECO:0000256" key="4">
    <source>
        <dbReference type="ARBA" id="ARBA00010473"/>
    </source>
</evidence>
<evidence type="ECO:0000313" key="17">
    <source>
        <dbReference type="Proteomes" id="UP000078595"/>
    </source>
</evidence>
<evidence type="ECO:0000256" key="13">
    <source>
        <dbReference type="SAM" id="MobiDB-lite"/>
    </source>
</evidence>
<comment type="function">
    <text evidence="1">Required for nuclear membrane fusion during karyogamy.</text>
</comment>
<dbReference type="Proteomes" id="UP000078595">
    <property type="component" value="Chromosome 2"/>
</dbReference>
<dbReference type="RefSeq" id="XP_018265235.1">
    <property type="nucleotide sequence ID" value="XM_018404954.1"/>
</dbReference>
<dbReference type="GeneID" id="28965294"/>
<reference evidence="15" key="1">
    <citation type="submission" date="2013-07" db="EMBL/GenBank/DDBJ databases">
        <title>The Genome Sequence of Cryptococcus dejecticola CBS10117.</title>
        <authorList>
            <consortium name="The Broad Institute Genome Sequencing Platform"/>
            <person name="Cuomo C."/>
            <person name="Litvintseva A."/>
            <person name="Chen Y."/>
            <person name="Heitman J."/>
            <person name="Sun S."/>
            <person name="Springer D."/>
            <person name="Dromer F."/>
            <person name="Young S.K."/>
            <person name="Zeng Q."/>
            <person name="Gargeya S."/>
            <person name="Fitzgerald M."/>
            <person name="Abouelleil A."/>
            <person name="Alvarado L."/>
            <person name="Berlin A.M."/>
            <person name="Chapman S.B."/>
            <person name="Dewar J."/>
            <person name="Goldberg J."/>
            <person name="Griggs A."/>
            <person name="Gujja S."/>
            <person name="Hansen M."/>
            <person name="Howarth C."/>
            <person name="Imamovic A."/>
            <person name="Larimer J."/>
            <person name="McCowan C."/>
            <person name="Murphy C."/>
            <person name="Pearson M."/>
            <person name="Priest M."/>
            <person name="Roberts A."/>
            <person name="Saif S."/>
            <person name="Shea T."/>
            <person name="Sykes S."/>
            <person name="Wortman J."/>
            <person name="Nusbaum C."/>
            <person name="Birren B."/>
        </authorList>
    </citation>
    <scope>NUCLEOTIDE SEQUENCE [LARGE SCALE GENOMIC DNA]</scope>
    <source>
        <strain evidence="15">CBS 10117</strain>
    </source>
</reference>
<gene>
    <name evidence="15" type="ORF">I303_01595</name>
    <name evidence="16" type="ORF">I303_102265</name>
</gene>
<keyword evidence="9 14" id="KW-1133">Transmembrane helix</keyword>
<accession>A0A1A6ABG4</accession>
<dbReference type="GO" id="GO:0000742">
    <property type="term" value="P:karyogamy involved in conjugation with cellular fusion"/>
    <property type="evidence" value="ECO:0007669"/>
    <property type="project" value="InterPro"/>
</dbReference>
<evidence type="ECO:0000256" key="6">
    <source>
        <dbReference type="ARBA" id="ARBA00022692"/>
    </source>
</evidence>
<dbReference type="VEuPathDB" id="FungiDB:I303_01595"/>
<keyword evidence="11" id="KW-0325">Glycoprotein</keyword>
<keyword evidence="10 14" id="KW-0472">Membrane</keyword>
<evidence type="ECO:0000256" key="12">
    <source>
        <dbReference type="ARBA" id="ARBA00023242"/>
    </source>
</evidence>
<comment type="subcellular location">
    <subcellularLocation>
        <location evidence="3">Endoplasmic reticulum membrane</location>
    </subcellularLocation>
    <subcellularLocation>
        <location evidence="2">Nucleus membrane</location>
    </subcellularLocation>
</comment>
<evidence type="ECO:0000256" key="3">
    <source>
        <dbReference type="ARBA" id="ARBA00004586"/>
    </source>
</evidence>
<dbReference type="EMBL" id="KI894028">
    <property type="protein sequence ID" value="OBR87393.1"/>
    <property type="molecule type" value="Genomic_DNA"/>
</dbReference>
<evidence type="ECO:0000313" key="15">
    <source>
        <dbReference type="EMBL" id="OBR87393.1"/>
    </source>
</evidence>
<dbReference type="InterPro" id="IPR007292">
    <property type="entry name" value="Nuclear_fusion_Kar5"/>
</dbReference>
<keyword evidence="8" id="KW-0256">Endoplasmic reticulum</keyword>
<feature type="transmembrane region" description="Helical" evidence="14">
    <location>
        <begin position="407"/>
        <end position="433"/>
    </location>
</feature>
<sequence length="501" mass="57298">MAIERTHYPDLETQDEHAVAALTKSLTRSECHADIAATLTRSCKDTERDARNGLSELQKRGIAISFTLCSLLSASQRIPFECDAWRPRSDPNNGNPSESPSLDTEQSLCLGPQEWSAYNVYLSDATQLCHFLESRRRTELTHQQYLRTTKESSEVLRLIKERERTQKLRDDEWQSSLQRQADYVRQSSDFMIYAQKKIKDDLEESVGLRDDFQATLKRLETERALVWERVEMDMKHRLLDADSRFEAIVFDSKDAWKADMNRFIIEQYDHSVQDRVEQVELAVFEWGKRAAQQYSSVFASTSDHIELGIVSQGFERLRFSLKSSMDISYNISLAQIDLVESISKVTDQADYLLGKQLHLEGSLNRSARIIERQVRESGQWRPFGALSLFSGSAAVSIPLLGNSSGRVFISVLQLLGQLTYSMISAFVFLFILLRAGFRKSLIKWSSQFHPAPMDEEGAINTVAPIMKSRVIHSQTNLASADRPFVPRRPDRRLERSVSEPI</sequence>
<dbReference type="AlphaFoldDB" id="A0A1A6ABG4"/>
<reference evidence="16" key="2">
    <citation type="submission" date="2013-07" db="EMBL/GenBank/DDBJ databases">
        <authorList>
            <consortium name="The Broad Institute Genome Sequencing Platform"/>
            <person name="Cuomo C."/>
            <person name="Litvintseva A."/>
            <person name="Chen Y."/>
            <person name="Heitman J."/>
            <person name="Sun S."/>
            <person name="Springer D."/>
            <person name="Dromer F."/>
            <person name="Young S.K."/>
            <person name="Zeng Q."/>
            <person name="Gargeya S."/>
            <person name="Fitzgerald M."/>
            <person name="Abouelleil A."/>
            <person name="Alvarado L."/>
            <person name="Berlin A.M."/>
            <person name="Chapman S.B."/>
            <person name="Dewar J."/>
            <person name="Goldberg J."/>
            <person name="Griggs A."/>
            <person name="Gujja S."/>
            <person name="Hansen M."/>
            <person name="Howarth C."/>
            <person name="Imamovic A."/>
            <person name="Larimer J."/>
            <person name="McCowan C."/>
            <person name="Murphy C."/>
            <person name="Pearson M."/>
            <person name="Priest M."/>
            <person name="Roberts A."/>
            <person name="Saif S."/>
            <person name="Shea T."/>
            <person name="Sykes S."/>
            <person name="Wortman J."/>
            <person name="Nusbaum C."/>
            <person name="Birren B."/>
        </authorList>
    </citation>
    <scope>NUCLEOTIDE SEQUENCE</scope>
    <source>
        <strain evidence="16">CBS 10117</strain>
    </source>
</reference>
<dbReference type="GO" id="GO:0048288">
    <property type="term" value="P:nuclear membrane fusion involved in karyogamy"/>
    <property type="evidence" value="ECO:0007669"/>
    <property type="project" value="InterPro"/>
</dbReference>
<evidence type="ECO:0000256" key="14">
    <source>
        <dbReference type="SAM" id="Phobius"/>
    </source>
</evidence>
<feature type="compositionally biased region" description="Polar residues" evidence="13">
    <location>
        <begin position="90"/>
        <end position="106"/>
    </location>
</feature>
<comment type="similarity">
    <text evidence="4">Belongs to the KAR5 family.</text>
</comment>
<dbReference type="PANTHER" id="PTHR28012:SF1">
    <property type="entry name" value="NUCLEAR FUSION PROTEIN KAR5"/>
    <property type="match status" value="1"/>
</dbReference>
<evidence type="ECO:0000256" key="1">
    <source>
        <dbReference type="ARBA" id="ARBA00003389"/>
    </source>
</evidence>
<name>A0A1A6ABG4_9TREE</name>
<keyword evidence="6 14" id="KW-0812">Transmembrane</keyword>
<evidence type="ECO:0008006" key="18">
    <source>
        <dbReference type="Google" id="ProtNLM"/>
    </source>
</evidence>
<organism evidence="15">
    <name type="scientific">Kwoniella dejecticola CBS 10117</name>
    <dbReference type="NCBI Taxonomy" id="1296121"/>
    <lineage>
        <taxon>Eukaryota</taxon>
        <taxon>Fungi</taxon>
        <taxon>Dikarya</taxon>
        <taxon>Basidiomycota</taxon>
        <taxon>Agaricomycotina</taxon>
        <taxon>Tremellomycetes</taxon>
        <taxon>Tremellales</taxon>
        <taxon>Cryptococcaceae</taxon>
        <taxon>Kwoniella</taxon>
    </lineage>
</organism>
<dbReference type="EMBL" id="CP144531">
    <property type="protein sequence ID" value="WWC59703.1"/>
    <property type="molecule type" value="Genomic_DNA"/>
</dbReference>
<keyword evidence="5" id="KW-0415">Karyogamy</keyword>
<keyword evidence="12" id="KW-0539">Nucleus</keyword>
<proteinExistence type="inferred from homology"/>
<evidence type="ECO:0000256" key="5">
    <source>
        <dbReference type="ARBA" id="ARBA00022459"/>
    </source>
</evidence>
<protein>
    <recommendedName>
        <fullName evidence="18">Karyogamy protein</fullName>
    </recommendedName>
</protein>
<keyword evidence="7" id="KW-0732">Signal</keyword>
<evidence type="ECO:0000256" key="8">
    <source>
        <dbReference type="ARBA" id="ARBA00022824"/>
    </source>
</evidence>
<feature type="compositionally biased region" description="Basic and acidic residues" evidence="13">
    <location>
        <begin position="487"/>
        <end position="501"/>
    </location>
</feature>
<dbReference type="OrthoDB" id="2564835at2759"/>
<dbReference type="GO" id="GO:0005789">
    <property type="term" value="C:endoplasmic reticulum membrane"/>
    <property type="evidence" value="ECO:0007669"/>
    <property type="project" value="UniProtKB-SubCell"/>
</dbReference>
<evidence type="ECO:0000256" key="2">
    <source>
        <dbReference type="ARBA" id="ARBA00004126"/>
    </source>
</evidence>
<dbReference type="PANTHER" id="PTHR28012">
    <property type="entry name" value="NUCLEAR FUSION PROTEIN KAR5"/>
    <property type="match status" value="1"/>
</dbReference>
<reference evidence="16" key="3">
    <citation type="submission" date="2024-02" db="EMBL/GenBank/DDBJ databases">
        <title>Comparative genomics of Cryptococcus and Kwoniella reveals pathogenesis evolution and contrasting modes of karyotype evolution via chromosome fusion or intercentromeric recombination.</title>
        <authorList>
            <person name="Coelho M.A."/>
            <person name="David-Palma M."/>
            <person name="Shea T."/>
            <person name="Bowers K."/>
            <person name="McGinley-Smith S."/>
            <person name="Mohammad A.W."/>
            <person name="Gnirke A."/>
            <person name="Yurkov A.M."/>
            <person name="Nowrousian M."/>
            <person name="Sun S."/>
            <person name="Cuomo C.A."/>
            <person name="Heitman J."/>
        </authorList>
    </citation>
    <scope>NUCLEOTIDE SEQUENCE</scope>
    <source>
        <strain evidence="16">CBS 10117</strain>
    </source>
</reference>
<evidence type="ECO:0000256" key="10">
    <source>
        <dbReference type="ARBA" id="ARBA00023136"/>
    </source>
</evidence>
<evidence type="ECO:0000256" key="7">
    <source>
        <dbReference type="ARBA" id="ARBA00022729"/>
    </source>
</evidence>